<dbReference type="OrthoDB" id="8254309at2"/>
<evidence type="ECO:0000259" key="3">
    <source>
        <dbReference type="Pfam" id="PF07589"/>
    </source>
</evidence>
<dbReference type="Pfam" id="PF07589">
    <property type="entry name" value="PEP-CTERM"/>
    <property type="match status" value="1"/>
</dbReference>
<feature type="transmembrane region" description="Helical" evidence="1">
    <location>
        <begin position="199"/>
        <end position="216"/>
    </location>
</feature>
<dbReference type="EMBL" id="CP016428">
    <property type="protein sequence ID" value="ANV99245.1"/>
    <property type="molecule type" value="Genomic_DNA"/>
</dbReference>
<sequence length="227" mass="23685">MNRFRNYKIALSILALGSVAAIPTQVSAAAITGLFNTGVDASGSALGSDGLADPHYLITNSTIGAPINSPAVTYTHPAYALNDGNSRWVSNSFNGSPGFGTVDFTLTFDLTGLNAATAQISGSWGADNFGTIFLNGVNTGITNFTFGFFLSPFAINSGFVSGTNTLTFQIRDFDEHLAFRVDNISGTADVLTAAVPEPSTWAMMLLGFAGVGFIAYRRKSKPASVAA</sequence>
<dbReference type="STRING" id="1274631.LMTR13_02680"/>
<dbReference type="NCBIfam" id="TIGR02595">
    <property type="entry name" value="PEP_CTERM"/>
    <property type="match status" value="1"/>
</dbReference>
<dbReference type="Proteomes" id="UP000092839">
    <property type="component" value="Chromosome"/>
</dbReference>
<dbReference type="RefSeq" id="WP_065726557.1">
    <property type="nucleotide sequence ID" value="NZ_CP016428.1"/>
</dbReference>
<accession>A0A1B1U983</accession>
<keyword evidence="2" id="KW-0732">Signal</keyword>
<evidence type="ECO:0000256" key="1">
    <source>
        <dbReference type="SAM" id="Phobius"/>
    </source>
</evidence>
<dbReference type="KEGG" id="bic:LMTR13_02680"/>
<feature type="domain" description="Ice-binding protein C-terminal" evidence="3">
    <location>
        <begin position="194"/>
        <end position="219"/>
    </location>
</feature>
<keyword evidence="1" id="KW-1133">Transmembrane helix</keyword>
<dbReference type="NCBIfam" id="NF035944">
    <property type="entry name" value="PEPxxWA-CTERM"/>
    <property type="match status" value="1"/>
</dbReference>
<feature type="signal peptide" evidence="2">
    <location>
        <begin position="1"/>
        <end position="28"/>
    </location>
</feature>
<proteinExistence type="predicted"/>
<name>A0A1B1U983_9BRAD</name>
<dbReference type="AlphaFoldDB" id="A0A1B1U983"/>
<keyword evidence="5" id="KW-1185">Reference proteome</keyword>
<feature type="chain" id="PRO_5008530325" description="Ice-binding protein C-terminal domain-containing protein" evidence="2">
    <location>
        <begin position="29"/>
        <end position="227"/>
    </location>
</feature>
<keyword evidence="1" id="KW-0812">Transmembrane</keyword>
<dbReference type="InterPro" id="IPR013424">
    <property type="entry name" value="Ice-binding_C"/>
</dbReference>
<evidence type="ECO:0000313" key="4">
    <source>
        <dbReference type="EMBL" id="ANV99245.1"/>
    </source>
</evidence>
<gene>
    <name evidence="4" type="ORF">LMTR13_02680</name>
</gene>
<reference evidence="4 5" key="1">
    <citation type="submission" date="2016-07" db="EMBL/GenBank/DDBJ databases">
        <title>Complete genome sequence of Bradyrhizobium icense LMTR 13T, a potential inoculant strain isolated from lima bean (Phaseolus lunatus) in Peru.</title>
        <authorList>
            <person name="Ormeno-Orrillo E."/>
            <person name="Duran D."/>
            <person name="Rogel M.A."/>
            <person name="Rey L."/>
            <person name="Imperial J."/>
            <person name="Ruiz-Argueso T."/>
            <person name="Martinez-Romero E."/>
        </authorList>
    </citation>
    <scope>NUCLEOTIDE SEQUENCE [LARGE SCALE GENOMIC DNA]</scope>
    <source>
        <strain evidence="4 5">LMTR 13</strain>
    </source>
</reference>
<evidence type="ECO:0000313" key="5">
    <source>
        <dbReference type="Proteomes" id="UP000092839"/>
    </source>
</evidence>
<keyword evidence="1" id="KW-0472">Membrane</keyword>
<evidence type="ECO:0000256" key="2">
    <source>
        <dbReference type="SAM" id="SignalP"/>
    </source>
</evidence>
<organism evidence="4 5">
    <name type="scientific">Bradyrhizobium icense</name>
    <dbReference type="NCBI Taxonomy" id="1274631"/>
    <lineage>
        <taxon>Bacteria</taxon>
        <taxon>Pseudomonadati</taxon>
        <taxon>Pseudomonadota</taxon>
        <taxon>Alphaproteobacteria</taxon>
        <taxon>Hyphomicrobiales</taxon>
        <taxon>Nitrobacteraceae</taxon>
        <taxon>Bradyrhizobium</taxon>
    </lineage>
</organism>
<protein>
    <recommendedName>
        <fullName evidence="3">Ice-binding protein C-terminal domain-containing protein</fullName>
    </recommendedName>
</protein>